<keyword evidence="2" id="KW-1185">Reference proteome</keyword>
<name>A0ABR5YDD0_9SPHN</name>
<dbReference type="Proteomes" id="UP000076609">
    <property type="component" value="Unassembled WGS sequence"/>
</dbReference>
<gene>
    <name evidence="1" type="ORF">AVT10_15040</name>
</gene>
<comment type="caution">
    <text evidence="1">The sequence shown here is derived from an EMBL/GenBank/DDBJ whole genome shotgun (WGS) entry which is preliminary data.</text>
</comment>
<reference evidence="2" key="1">
    <citation type="submission" date="2016-01" db="EMBL/GenBank/DDBJ databases">
        <title>Draft genome of Chromobacterium sp. F49.</title>
        <authorList>
            <person name="Hong K.W."/>
        </authorList>
    </citation>
    <scope>NUCLEOTIDE SEQUENCE [LARGE SCALE GENOMIC DNA]</scope>
    <source>
        <strain evidence="2">CN3</strain>
    </source>
</reference>
<evidence type="ECO:0008006" key="3">
    <source>
        <dbReference type="Google" id="ProtNLM"/>
    </source>
</evidence>
<dbReference type="RefSeq" id="WP_066690290.1">
    <property type="nucleotide sequence ID" value="NZ_LQQO01000016.1"/>
</dbReference>
<organism evidence="1 2">
    <name type="scientific">Sphingomonas hankookensis</name>
    <dbReference type="NCBI Taxonomy" id="563996"/>
    <lineage>
        <taxon>Bacteria</taxon>
        <taxon>Pseudomonadati</taxon>
        <taxon>Pseudomonadota</taxon>
        <taxon>Alphaproteobacteria</taxon>
        <taxon>Sphingomonadales</taxon>
        <taxon>Sphingomonadaceae</taxon>
        <taxon>Sphingomonas</taxon>
    </lineage>
</organism>
<evidence type="ECO:0000313" key="1">
    <source>
        <dbReference type="EMBL" id="KZE14065.1"/>
    </source>
</evidence>
<sequence length="65" mass="7214">MTESPQKLLEAAVARAHAFLDLATDDATRLDERAPFTFGDLRILLMATKAVNLGHEIPHTRSNVR</sequence>
<proteinExistence type="predicted"/>
<evidence type="ECO:0000313" key="2">
    <source>
        <dbReference type="Proteomes" id="UP000076609"/>
    </source>
</evidence>
<accession>A0ABR5YDD0</accession>
<protein>
    <recommendedName>
        <fullName evidence="3">MarR family transcriptional regulator</fullName>
    </recommendedName>
</protein>
<dbReference type="EMBL" id="LQQO01000016">
    <property type="protein sequence ID" value="KZE14065.1"/>
    <property type="molecule type" value="Genomic_DNA"/>
</dbReference>